<feature type="compositionally biased region" description="Low complexity" evidence="3">
    <location>
        <begin position="443"/>
        <end position="455"/>
    </location>
</feature>
<feature type="region of interest" description="Disordered" evidence="3">
    <location>
        <begin position="1"/>
        <end position="42"/>
    </location>
</feature>
<dbReference type="InterPro" id="IPR035979">
    <property type="entry name" value="RBD_domain_sf"/>
</dbReference>
<feature type="region of interest" description="Disordered" evidence="3">
    <location>
        <begin position="70"/>
        <end position="141"/>
    </location>
</feature>
<evidence type="ECO:0000313" key="6">
    <source>
        <dbReference type="Proteomes" id="UP000590412"/>
    </source>
</evidence>
<feature type="domain" description="RRM" evidence="4">
    <location>
        <begin position="591"/>
        <end position="700"/>
    </location>
</feature>
<dbReference type="SUPFAM" id="SSF54928">
    <property type="entry name" value="RNA-binding domain, RBD"/>
    <property type="match status" value="1"/>
</dbReference>
<feature type="compositionally biased region" description="Polar residues" evidence="3">
    <location>
        <begin position="1"/>
        <end position="19"/>
    </location>
</feature>
<feature type="region of interest" description="Disordered" evidence="3">
    <location>
        <begin position="575"/>
        <end position="597"/>
    </location>
</feature>
<organism evidence="5 6">
    <name type="scientific">Candida parapsilosis</name>
    <name type="common">Yeast</name>
    <dbReference type="NCBI Taxonomy" id="5480"/>
    <lineage>
        <taxon>Eukaryota</taxon>
        <taxon>Fungi</taxon>
        <taxon>Dikarya</taxon>
        <taxon>Ascomycota</taxon>
        <taxon>Saccharomycotina</taxon>
        <taxon>Pichiomycetes</taxon>
        <taxon>Debaryomycetaceae</taxon>
        <taxon>Candida/Lodderomyces clade</taxon>
        <taxon>Candida</taxon>
    </lineage>
</organism>
<evidence type="ECO:0000256" key="2">
    <source>
        <dbReference type="PROSITE-ProRule" id="PRU00176"/>
    </source>
</evidence>
<feature type="region of interest" description="Disordered" evidence="3">
    <location>
        <begin position="246"/>
        <end position="276"/>
    </location>
</feature>
<feature type="compositionally biased region" description="Polar residues" evidence="3">
    <location>
        <begin position="475"/>
        <end position="487"/>
    </location>
</feature>
<feature type="compositionally biased region" description="Low complexity" evidence="3">
    <location>
        <begin position="309"/>
        <end position="355"/>
    </location>
</feature>
<protein>
    <submittedName>
        <fullName evidence="5">RNA recognition motif family protein</fullName>
    </submittedName>
</protein>
<feature type="compositionally biased region" description="Polar residues" evidence="3">
    <location>
        <begin position="356"/>
        <end position="384"/>
    </location>
</feature>
<keyword evidence="1 2" id="KW-0694">RNA-binding</keyword>
<gene>
    <name evidence="5" type="ORF">FOB60_003889</name>
</gene>
<feature type="compositionally biased region" description="Low complexity" evidence="3">
    <location>
        <begin position="120"/>
        <end position="137"/>
    </location>
</feature>
<feature type="region of interest" description="Disordered" evidence="3">
    <location>
        <begin position="680"/>
        <end position="776"/>
    </location>
</feature>
<dbReference type="Gene3D" id="3.30.70.330">
    <property type="match status" value="1"/>
</dbReference>
<feature type="compositionally biased region" description="Polar residues" evidence="3">
    <location>
        <begin position="511"/>
        <end position="542"/>
    </location>
</feature>
<name>A0A8X7NL79_CANPA</name>
<feature type="region of interest" description="Disordered" evidence="3">
    <location>
        <begin position="305"/>
        <end position="389"/>
    </location>
</feature>
<dbReference type="Proteomes" id="UP000590412">
    <property type="component" value="Unassembled WGS sequence"/>
</dbReference>
<dbReference type="GO" id="GO:0003723">
    <property type="term" value="F:RNA binding"/>
    <property type="evidence" value="ECO:0007669"/>
    <property type="project" value="UniProtKB-UniRule"/>
</dbReference>
<dbReference type="EMBL" id="JABWAB010000005">
    <property type="protein sequence ID" value="KAF6051221.1"/>
    <property type="molecule type" value="Genomic_DNA"/>
</dbReference>
<accession>A0A8X7NL79</accession>
<dbReference type="InterPro" id="IPR012677">
    <property type="entry name" value="Nucleotide-bd_a/b_plait_sf"/>
</dbReference>
<feature type="compositionally biased region" description="Low complexity" evidence="3">
    <location>
        <begin position="626"/>
        <end position="652"/>
    </location>
</feature>
<feature type="compositionally biased region" description="Low complexity" evidence="3">
    <location>
        <begin position="82"/>
        <end position="105"/>
    </location>
</feature>
<comment type="caution">
    <text evidence="5">The sequence shown here is derived from an EMBL/GenBank/DDBJ whole genome shotgun (WGS) entry which is preliminary data.</text>
</comment>
<dbReference type="Pfam" id="PF00076">
    <property type="entry name" value="RRM_1"/>
    <property type="match status" value="1"/>
</dbReference>
<feature type="compositionally biased region" description="Low complexity" evidence="3">
    <location>
        <begin position="720"/>
        <end position="776"/>
    </location>
</feature>
<dbReference type="SMART" id="SM00360">
    <property type="entry name" value="RRM"/>
    <property type="match status" value="1"/>
</dbReference>
<feature type="compositionally biased region" description="Polar residues" evidence="3">
    <location>
        <begin position="548"/>
        <end position="565"/>
    </location>
</feature>
<reference evidence="5" key="1">
    <citation type="submission" date="2020-03" db="EMBL/GenBank/DDBJ databases">
        <title>FDA dAtabase for Regulatory Grade micrObial Sequences (FDA-ARGOS): Supporting development and validation of Infectious Disease Dx tests.</title>
        <authorList>
            <person name="Campos J."/>
            <person name="Goldberg B."/>
            <person name="Tallon L."/>
            <person name="Sadzewicz L."/>
            <person name="Vavikolanu K."/>
            <person name="Mehta A."/>
            <person name="Aluvathingal J."/>
            <person name="Nadendla S."/>
            <person name="Nandy P."/>
            <person name="Geyer C."/>
            <person name="Yan Y."/>
            <person name="Sichtig H."/>
        </authorList>
    </citation>
    <scope>NUCLEOTIDE SEQUENCE [LARGE SCALE GENOMIC DNA]</scope>
    <source>
        <strain evidence="5">FDAARGOS_652</strain>
    </source>
</reference>
<feature type="region of interest" description="Disordered" evidence="3">
    <location>
        <begin position="416"/>
        <end position="542"/>
    </location>
</feature>
<evidence type="ECO:0000259" key="4">
    <source>
        <dbReference type="PROSITE" id="PS50102"/>
    </source>
</evidence>
<evidence type="ECO:0000256" key="3">
    <source>
        <dbReference type="SAM" id="MobiDB-lite"/>
    </source>
</evidence>
<evidence type="ECO:0000313" key="5">
    <source>
        <dbReference type="EMBL" id="KAF6051221.1"/>
    </source>
</evidence>
<feature type="region of interest" description="Disordered" evidence="3">
    <location>
        <begin position="618"/>
        <end position="652"/>
    </location>
</feature>
<feature type="compositionally biased region" description="Low complexity" evidence="3">
    <location>
        <begin position="20"/>
        <end position="34"/>
    </location>
</feature>
<dbReference type="AlphaFoldDB" id="A0A8X7NL79"/>
<dbReference type="PANTHER" id="PTHR10501">
    <property type="entry name" value="U1 SMALL NUCLEAR RIBONUCLEOPROTEIN A/U2 SMALL NUCLEAR RIBONUCLEOPROTEIN B"/>
    <property type="match status" value="1"/>
</dbReference>
<sequence>MSSEAAITYDNNLSSKNQFSHLASSSGSAPASSSLMAHDGSAGAGVGATAGNLPPGLLNNSSLYANSPQYSLASQHQHQHQHQQSQQSQQQHQQHQQQQQQQHQQQPPPLQHSHSHQEHFSQPQYQHQHSSHGQSPPITGLLKISNLPRDLTRREATLMFALVIDEILSIDVNDYQVYALFKNFNSCITAGKLLDGQQIFGPEYAPVKVEFENSLHSLNSPQALAQTQSAFNALSLSSTNNISPPNKFNSISNSHGSLPFSQSHQLSNDFNTSTQSAHPVAPFDVLQKRSSVGTQRSKFAFSDPFLHEQQQQQQQQQQQTHFQPQQQRLSGSGLQSGLTNGSGSGSTQSQTQSGSKFNFQSQMLSDGSSQVGGLTNGSLGSRTSAGVGDYSEATGKSILLMESQNDARDYEQLVRDPWTSNQNNDRLSAAHSPTVYSNPDWNTSAGTSATSGASGFALQQPPDRRRTSSSFFSSQLPSDHLSQQLSSPPHRAIAPNQTPPHGPSASGLRSALQQASGVNRTDYSSGNQQQKSLANKAQTSPAALVNASPSANATSVQSASKNPTSKDIPELSLLARVPPPANPADQNPPCNTLYVGNLPPDATEAELRALFQPQKGFRRLSFRTKNSTNNNTGSSTSTSTSTGSGSSNSSGHNHGPMCFVEFEDVAHATRALAELYGRTLPRPHVGNSGKGGIRLSFSKNPLGVRGPGNVRRTSTNPLSGGSSQQGATNGAGGTTTTNGMQESTTSHKQQSSSQTSTQQSSSGNGTTNGSNGSKWG</sequence>
<dbReference type="InterPro" id="IPR000504">
    <property type="entry name" value="RRM_dom"/>
</dbReference>
<dbReference type="PROSITE" id="PS50102">
    <property type="entry name" value="RRM"/>
    <property type="match status" value="1"/>
</dbReference>
<feature type="region of interest" description="Disordered" evidence="3">
    <location>
        <begin position="548"/>
        <end position="567"/>
    </location>
</feature>
<proteinExistence type="predicted"/>
<evidence type="ECO:0000256" key="1">
    <source>
        <dbReference type="ARBA" id="ARBA00022884"/>
    </source>
</evidence>